<evidence type="ECO:0000259" key="1">
    <source>
        <dbReference type="PROSITE" id="PS51186"/>
    </source>
</evidence>
<comment type="caution">
    <text evidence="2">The sequence shown here is derived from an EMBL/GenBank/DDBJ whole genome shotgun (WGS) entry which is preliminary data.</text>
</comment>
<dbReference type="PROSITE" id="PS51186">
    <property type="entry name" value="GNAT"/>
    <property type="match status" value="1"/>
</dbReference>
<name>A0A5D4T593_9BACI</name>
<feature type="domain" description="N-acetyltransferase" evidence="1">
    <location>
        <begin position="4"/>
        <end position="177"/>
    </location>
</feature>
<dbReference type="GO" id="GO:0016747">
    <property type="term" value="F:acyltransferase activity, transferring groups other than amino-acyl groups"/>
    <property type="evidence" value="ECO:0007669"/>
    <property type="project" value="InterPro"/>
</dbReference>
<dbReference type="InterPro" id="IPR016181">
    <property type="entry name" value="Acyl_CoA_acyltransferase"/>
</dbReference>
<dbReference type="Pfam" id="PF00583">
    <property type="entry name" value="Acetyltransf_1"/>
    <property type="match status" value="1"/>
</dbReference>
<dbReference type="AlphaFoldDB" id="A0A5D4T593"/>
<organism evidence="2 3">
    <name type="scientific">Sutcliffiella horikoshii</name>
    <dbReference type="NCBI Taxonomy" id="79883"/>
    <lineage>
        <taxon>Bacteria</taxon>
        <taxon>Bacillati</taxon>
        <taxon>Bacillota</taxon>
        <taxon>Bacilli</taxon>
        <taxon>Bacillales</taxon>
        <taxon>Bacillaceae</taxon>
        <taxon>Sutcliffiella</taxon>
    </lineage>
</organism>
<dbReference type="Proteomes" id="UP000324517">
    <property type="component" value="Unassembled WGS sequence"/>
</dbReference>
<reference evidence="2 3" key="1">
    <citation type="submission" date="2019-08" db="EMBL/GenBank/DDBJ databases">
        <title>Bacillus genomes from the desert of Cuatro Cienegas, Coahuila.</title>
        <authorList>
            <person name="Olmedo-Alvarez G."/>
        </authorList>
    </citation>
    <scope>NUCLEOTIDE SEQUENCE [LARGE SCALE GENOMIC DNA]</scope>
    <source>
        <strain evidence="2 3">CH98b_3T</strain>
    </source>
</reference>
<evidence type="ECO:0000313" key="3">
    <source>
        <dbReference type="Proteomes" id="UP000324517"/>
    </source>
</evidence>
<dbReference type="SUPFAM" id="SSF55729">
    <property type="entry name" value="Acyl-CoA N-acyltransferases (Nat)"/>
    <property type="match status" value="1"/>
</dbReference>
<dbReference type="EMBL" id="VTET01000009">
    <property type="protein sequence ID" value="TYS69314.1"/>
    <property type="molecule type" value="Genomic_DNA"/>
</dbReference>
<proteinExistence type="predicted"/>
<dbReference type="OrthoDB" id="1895809at2"/>
<evidence type="ECO:0000313" key="2">
    <source>
        <dbReference type="EMBL" id="TYS69314.1"/>
    </source>
</evidence>
<gene>
    <name evidence="2" type="ORF">FZC75_17315</name>
</gene>
<dbReference type="InterPro" id="IPR000182">
    <property type="entry name" value="GNAT_dom"/>
</dbReference>
<dbReference type="CDD" id="cd04301">
    <property type="entry name" value="NAT_SF"/>
    <property type="match status" value="1"/>
</dbReference>
<sequence length="180" mass="20781">MLDIEIRRPRTKDINELHQFFRTVIEDTFNKEGIGDQLEDLEAEVESKKAYLAGDLSSNGEDRFFLLALESEKIIGTIEHGAASDLICKCTDNALKELHEVGTVFVHPDYQEMGVGNLLLENMYQTLRNKGILEFCLDSGYARAQSIWKKKFGEPAYLLENYWGEGYHHMIWRVKCERES</sequence>
<dbReference type="Gene3D" id="3.40.630.30">
    <property type="match status" value="1"/>
</dbReference>
<keyword evidence="2" id="KW-0808">Transferase</keyword>
<dbReference type="RefSeq" id="WP_148980173.1">
    <property type="nucleotide sequence ID" value="NZ_JBNIKO010000011.1"/>
</dbReference>
<protein>
    <submittedName>
        <fullName evidence="2">GNAT family N-acetyltransferase</fullName>
    </submittedName>
</protein>
<accession>A0A5D4T593</accession>